<organism evidence="4 5">
    <name type="scientific">Candidatus Sungbacteria bacterium RIFCSPLOWO2_01_FULL_60_25</name>
    <dbReference type="NCBI Taxonomy" id="1802281"/>
    <lineage>
        <taxon>Bacteria</taxon>
        <taxon>Candidatus Sungiibacteriota</taxon>
    </lineage>
</organism>
<name>A0A1G2LF21_9BACT</name>
<gene>
    <name evidence="4" type="ORF">A3A44_01225</name>
</gene>
<evidence type="ECO:0008006" key="6">
    <source>
        <dbReference type="Google" id="ProtNLM"/>
    </source>
</evidence>
<comment type="caution">
    <text evidence="4">The sequence shown here is derived from an EMBL/GenBank/DDBJ whole genome shotgun (WGS) entry which is preliminary data.</text>
</comment>
<keyword evidence="3" id="KW-0472">Membrane</keyword>
<dbReference type="Proteomes" id="UP000178977">
    <property type="component" value="Unassembled WGS sequence"/>
</dbReference>
<evidence type="ECO:0000256" key="3">
    <source>
        <dbReference type="SAM" id="Phobius"/>
    </source>
</evidence>
<feature type="transmembrane region" description="Helical" evidence="3">
    <location>
        <begin position="360"/>
        <end position="381"/>
    </location>
</feature>
<evidence type="ECO:0000256" key="1">
    <source>
        <dbReference type="SAM" id="Coils"/>
    </source>
</evidence>
<reference evidence="4 5" key="1">
    <citation type="journal article" date="2016" name="Nat. Commun.">
        <title>Thousands of microbial genomes shed light on interconnected biogeochemical processes in an aquifer system.</title>
        <authorList>
            <person name="Anantharaman K."/>
            <person name="Brown C.T."/>
            <person name="Hug L.A."/>
            <person name="Sharon I."/>
            <person name="Castelle C.J."/>
            <person name="Probst A.J."/>
            <person name="Thomas B.C."/>
            <person name="Singh A."/>
            <person name="Wilkins M.J."/>
            <person name="Karaoz U."/>
            <person name="Brodie E.L."/>
            <person name="Williams K.H."/>
            <person name="Hubbard S.S."/>
            <person name="Banfield J.F."/>
        </authorList>
    </citation>
    <scope>NUCLEOTIDE SEQUENCE [LARGE SCALE GENOMIC DNA]</scope>
</reference>
<sequence length="391" mass="44360">MNNRRAIRRILAAWGSSERRLPLRHEILKGKILASVESVPPEMSAAPRHLPWLSFALTGFAALVLLVSWSGVDRGRGEKNAPFTDIPLIGMPAAEPRGADALPEQSSLAPSRGKESAPDFMLRPWPEPNVPITDPREFLKTDYRAMMRTRRVEELARRIETTARGFGGRMDSMTSSKKFGFVAFVVPANKFEAFRREFEGLVNPRFLTVEIRTENLLPQKQSLEERKKQAEQTLSEFRANRQSVVSDHNGIVSALQSQLAAIRDELALLRDEETDDPARKAEIASRIQELLRQENRFTLRLINENASYGEKINSLDQMIRNAEMNLQNINSQDQGILDTVATVRGTVSLNWISIGEVIELYISFYWIAFLFSVAAVASYLWHRRRSRMALP</sequence>
<keyword evidence="3" id="KW-1133">Transmembrane helix</keyword>
<evidence type="ECO:0000313" key="4">
    <source>
        <dbReference type="EMBL" id="OHA10200.1"/>
    </source>
</evidence>
<proteinExistence type="predicted"/>
<keyword evidence="3" id="KW-0812">Transmembrane</keyword>
<feature type="region of interest" description="Disordered" evidence="2">
    <location>
        <begin position="95"/>
        <end position="126"/>
    </location>
</feature>
<accession>A0A1G2LF21</accession>
<keyword evidence="1" id="KW-0175">Coiled coil</keyword>
<feature type="coiled-coil region" evidence="1">
    <location>
        <begin position="220"/>
        <end position="272"/>
    </location>
</feature>
<dbReference type="AlphaFoldDB" id="A0A1G2LF21"/>
<dbReference type="STRING" id="1802281.A3A44_01225"/>
<protein>
    <recommendedName>
        <fullName evidence="6">DUF4349 domain-containing protein</fullName>
    </recommendedName>
</protein>
<dbReference type="EMBL" id="MHQT01000001">
    <property type="protein sequence ID" value="OHA10200.1"/>
    <property type="molecule type" value="Genomic_DNA"/>
</dbReference>
<evidence type="ECO:0000256" key="2">
    <source>
        <dbReference type="SAM" id="MobiDB-lite"/>
    </source>
</evidence>
<feature type="transmembrane region" description="Helical" evidence="3">
    <location>
        <begin position="52"/>
        <end position="72"/>
    </location>
</feature>
<evidence type="ECO:0000313" key="5">
    <source>
        <dbReference type="Proteomes" id="UP000178977"/>
    </source>
</evidence>